<dbReference type="AlphaFoldDB" id="A0A6C2UGY6"/>
<dbReference type="InterPro" id="IPR000297">
    <property type="entry name" value="PPIase_PpiC"/>
</dbReference>
<dbReference type="PANTHER" id="PTHR47245">
    <property type="entry name" value="PEPTIDYLPROLYL ISOMERASE"/>
    <property type="match status" value="1"/>
</dbReference>
<accession>A0A6C2UGY6</accession>
<feature type="domain" description="PpiC" evidence="2">
    <location>
        <begin position="210"/>
        <end position="312"/>
    </location>
</feature>
<keyword evidence="1" id="KW-0413">Isomerase</keyword>
<dbReference type="PROSITE" id="PS50198">
    <property type="entry name" value="PPIC_PPIASE_2"/>
    <property type="match status" value="1"/>
</dbReference>
<dbReference type="PANTHER" id="PTHR47245:SF2">
    <property type="entry name" value="PEPTIDYL-PROLYL CIS-TRANS ISOMERASE HP_0175-RELATED"/>
    <property type="match status" value="1"/>
</dbReference>
<dbReference type="InterPro" id="IPR023058">
    <property type="entry name" value="PPIase_PpiC_CS"/>
</dbReference>
<keyword evidence="4" id="KW-1185">Reference proteome</keyword>
<dbReference type="Proteomes" id="UP000346198">
    <property type="component" value="Unassembled WGS sequence"/>
</dbReference>
<dbReference type="InterPro" id="IPR046357">
    <property type="entry name" value="PPIase_dom_sf"/>
</dbReference>
<keyword evidence="1" id="KW-0697">Rotamase</keyword>
<dbReference type="InterPro" id="IPR027304">
    <property type="entry name" value="Trigger_fact/SurA_dom_sf"/>
</dbReference>
<dbReference type="PROSITE" id="PS01096">
    <property type="entry name" value="PPIC_PPIASE_1"/>
    <property type="match status" value="1"/>
</dbReference>
<dbReference type="EMBL" id="CAAHFH010000001">
    <property type="protein sequence ID" value="VGO19450.1"/>
    <property type="molecule type" value="Genomic_DNA"/>
</dbReference>
<dbReference type="PROSITE" id="PS51257">
    <property type="entry name" value="PROKAR_LIPOPROTEIN"/>
    <property type="match status" value="1"/>
</dbReference>
<gene>
    <name evidence="3" type="primary">prsA1_1</name>
    <name evidence="3" type="ORF">SCARR_01508</name>
</gene>
<organism evidence="3 4">
    <name type="scientific">Pontiella sulfatireligans</name>
    <dbReference type="NCBI Taxonomy" id="2750658"/>
    <lineage>
        <taxon>Bacteria</taxon>
        <taxon>Pseudomonadati</taxon>
        <taxon>Kiritimatiellota</taxon>
        <taxon>Kiritimatiellia</taxon>
        <taxon>Kiritimatiellales</taxon>
        <taxon>Pontiellaceae</taxon>
        <taxon>Pontiella</taxon>
    </lineage>
</organism>
<dbReference type="Pfam" id="PF13616">
    <property type="entry name" value="Rotamase_3"/>
    <property type="match status" value="1"/>
</dbReference>
<sequence>MFEYLKKNKILMVLPVATAIVFCGCKEDEAAASAQTQEPVDLAQTADLFAKPVQANPLTSDPAAVVVRVNGEEITRGEILKLVDASMQRLGGRVPPEQMQQLQAQMYQQFKNDLVTKKLIDAAVTAANVEIADAEIETALTELRGRIPEGQTLEAALTTQGTTIDELKTNIKNDMATRKFLEEKTVNVTEATEAEAEEFYSTNPDRFKKPENVSASHILIKFDETDTDATKAEKKAQLEAIRGEIIAGTKTFEDAAKEKSACPSSAQGGSLGSFGKGQMVPEFELAAFTQEIDEVGDVVETQFGYHIIKVTERQDAGVVPYEEAKEQILVFMSGQKKQEAVAEYIKTLRDAATIEELSM</sequence>
<reference evidence="3 4" key="1">
    <citation type="submission" date="2019-04" db="EMBL/GenBank/DDBJ databases">
        <authorList>
            <person name="Van Vliet M D."/>
        </authorList>
    </citation>
    <scope>NUCLEOTIDE SEQUENCE [LARGE SCALE GENOMIC DNA]</scope>
    <source>
        <strain evidence="3 4">F21</strain>
    </source>
</reference>
<dbReference type="SUPFAM" id="SSF109998">
    <property type="entry name" value="Triger factor/SurA peptide-binding domain-like"/>
    <property type="match status" value="1"/>
</dbReference>
<evidence type="ECO:0000259" key="2">
    <source>
        <dbReference type="PROSITE" id="PS50198"/>
    </source>
</evidence>
<evidence type="ECO:0000256" key="1">
    <source>
        <dbReference type="PROSITE-ProRule" id="PRU00278"/>
    </source>
</evidence>
<dbReference type="GO" id="GO:0003755">
    <property type="term" value="F:peptidyl-prolyl cis-trans isomerase activity"/>
    <property type="evidence" value="ECO:0007669"/>
    <property type="project" value="UniProtKB-KW"/>
</dbReference>
<evidence type="ECO:0000313" key="4">
    <source>
        <dbReference type="Proteomes" id="UP000346198"/>
    </source>
</evidence>
<proteinExistence type="predicted"/>
<name>A0A6C2UGY6_9BACT</name>
<dbReference type="Pfam" id="PF13624">
    <property type="entry name" value="SurA_N_3"/>
    <property type="match status" value="1"/>
</dbReference>
<dbReference type="InterPro" id="IPR050245">
    <property type="entry name" value="PrsA_foldase"/>
</dbReference>
<dbReference type="RefSeq" id="WP_168433090.1">
    <property type="nucleotide sequence ID" value="NZ_CAAHFH010000001.1"/>
</dbReference>
<dbReference type="Gene3D" id="3.10.50.40">
    <property type="match status" value="1"/>
</dbReference>
<dbReference type="SUPFAM" id="SSF54534">
    <property type="entry name" value="FKBP-like"/>
    <property type="match status" value="1"/>
</dbReference>
<protein>
    <submittedName>
        <fullName evidence="3">Foldase protein PrsA 1</fullName>
    </submittedName>
</protein>
<evidence type="ECO:0000313" key="3">
    <source>
        <dbReference type="EMBL" id="VGO19450.1"/>
    </source>
</evidence>
<dbReference type="Gene3D" id="1.10.4030.10">
    <property type="entry name" value="Porin chaperone SurA, peptide-binding domain"/>
    <property type="match status" value="1"/>
</dbReference>